<dbReference type="SUPFAM" id="SSF53822">
    <property type="entry name" value="Periplasmic binding protein-like I"/>
    <property type="match status" value="1"/>
</dbReference>
<comment type="similarity">
    <text evidence="1">Belongs to the leucine-binding protein family.</text>
</comment>
<proteinExistence type="inferred from homology"/>
<dbReference type="PANTHER" id="PTHR47151:SF2">
    <property type="entry name" value="AMINO ACID BINDING PROTEIN"/>
    <property type="match status" value="1"/>
</dbReference>
<dbReference type="InterPro" id="IPR028082">
    <property type="entry name" value="Peripla_BP_I"/>
</dbReference>
<dbReference type="EMBL" id="SBIP01000004">
    <property type="protein sequence ID" value="RWX75468.1"/>
    <property type="molecule type" value="Genomic_DNA"/>
</dbReference>
<evidence type="ECO:0000313" key="6">
    <source>
        <dbReference type="Proteomes" id="UP000287687"/>
    </source>
</evidence>
<dbReference type="InterPro" id="IPR028081">
    <property type="entry name" value="Leu-bd"/>
</dbReference>
<protein>
    <submittedName>
        <fullName evidence="5">ABC transporter substrate-binding protein</fullName>
    </submittedName>
</protein>
<feature type="domain" description="Leucine-binding protein" evidence="4">
    <location>
        <begin position="26"/>
        <end position="347"/>
    </location>
</feature>
<comment type="caution">
    <text evidence="5">The sequence shown here is derived from an EMBL/GenBank/DDBJ whole genome shotgun (WGS) entry which is preliminary data.</text>
</comment>
<evidence type="ECO:0000313" key="5">
    <source>
        <dbReference type="EMBL" id="RWX75468.1"/>
    </source>
</evidence>
<keyword evidence="6" id="KW-1185">Reference proteome</keyword>
<reference evidence="5 6" key="1">
    <citation type="submission" date="2019-01" db="EMBL/GenBank/DDBJ databases">
        <title>The draft genome of Rhizobium sp. 24NR.</title>
        <authorList>
            <person name="Liu L."/>
            <person name="Liang L."/>
            <person name="Shi S."/>
            <person name="Xu L."/>
            <person name="Wang X."/>
            <person name="Li L."/>
            <person name="Zhang X."/>
        </authorList>
    </citation>
    <scope>NUCLEOTIDE SEQUENCE [LARGE SCALE GENOMIC DNA]</scope>
    <source>
        <strain evidence="5 6">24NR</strain>
    </source>
</reference>
<evidence type="ECO:0000256" key="3">
    <source>
        <dbReference type="SAM" id="SignalP"/>
    </source>
</evidence>
<dbReference type="Proteomes" id="UP000287687">
    <property type="component" value="Unassembled WGS sequence"/>
</dbReference>
<dbReference type="AlphaFoldDB" id="A0A444LCD6"/>
<dbReference type="CDD" id="cd06342">
    <property type="entry name" value="PBP1_ABC_LIVBP-like"/>
    <property type="match status" value="1"/>
</dbReference>
<evidence type="ECO:0000256" key="2">
    <source>
        <dbReference type="ARBA" id="ARBA00022729"/>
    </source>
</evidence>
<accession>A0A444LCD6</accession>
<dbReference type="Gene3D" id="3.40.50.2300">
    <property type="match status" value="2"/>
</dbReference>
<dbReference type="Pfam" id="PF13458">
    <property type="entry name" value="Peripla_BP_6"/>
    <property type="match status" value="1"/>
</dbReference>
<evidence type="ECO:0000256" key="1">
    <source>
        <dbReference type="ARBA" id="ARBA00010062"/>
    </source>
</evidence>
<feature type="chain" id="PRO_5019524553" evidence="3">
    <location>
        <begin position="24"/>
        <end position="359"/>
    </location>
</feature>
<keyword evidence="2 3" id="KW-0732">Signal</keyword>
<organism evidence="5 6">
    <name type="scientific">Neorhizobium lilium</name>
    <dbReference type="NCBI Taxonomy" id="2503024"/>
    <lineage>
        <taxon>Bacteria</taxon>
        <taxon>Pseudomonadati</taxon>
        <taxon>Pseudomonadota</taxon>
        <taxon>Alphaproteobacteria</taxon>
        <taxon>Hyphomicrobiales</taxon>
        <taxon>Rhizobiaceae</taxon>
        <taxon>Rhizobium/Agrobacterium group</taxon>
        <taxon>Neorhizobium</taxon>
    </lineage>
</organism>
<dbReference type="RefSeq" id="WP_128444354.1">
    <property type="nucleotide sequence ID" value="NZ_SBIP01000004.1"/>
</dbReference>
<name>A0A444LCD6_9HYPH</name>
<gene>
    <name evidence="5" type="ORF">EPK99_17345</name>
</gene>
<evidence type="ECO:0000259" key="4">
    <source>
        <dbReference type="Pfam" id="PF13458"/>
    </source>
</evidence>
<feature type="signal peptide" evidence="3">
    <location>
        <begin position="1"/>
        <end position="23"/>
    </location>
</feature>
<sequence>MTLRQYLLAGLLASLLGSTSASAAVIGVVAPRSGPYALLGSQILDGARAAAQALGDTVVEIGESCEESGGAAVAKALVDAKAGMAIGFLCVETLTTALPLLKAHQIPAITVSVRSKILMEDALRNGWPLFRMAPVEGAEADKAASIILDIWKAEPIGLIDDGTIYGRELTAAMRQKLEAGGIAPVFTDTFRPGQEQQVALVRRLAKAGATHVFIGGDRNDIAIIARDAAGENSPLTLMGGDTMRAANRPVPLRDGVLAVALPDYAALPSAAAAANALRARNIEPDGYVLPAYAAVELAHQAISRATSAKTLPFASLTGDMFTTAIGPIAFDQGRELKQNPFALLEWRGNELAPLRPATD</sequence>
<dbReference type="OrthoDB" id="8439308at2"/>
<dbReference type="PANTHER" id="PTHR47151">
    <property type="entry name" value="LEU/ILE/VAL-BINDING ABC TRANSPORTER SUBUNIT"/>
    <property type="match status" value="1"/>
</dbReference>